<feature type="compositionally biased region" description="Basic and acidic residues" evidence="1">
    <location>
        <begin position="42"/>
        <end position="54"/>
    </location>
</feature>
<comment type="caution">
    <text evidence="2">The sequence shown here is derived from an EMBL/GenBank/DDBJ whole genome shotgun (WGS) entry which is preliminary data.</text>
</comment>
<feature type="compositionally biased region" description="Polar residues" evidence="1">
    <location>
        <begin position="1"/>
        <end position="16"/>
    </location>
</feature>
<dbReference type="AlphaFoldDB" id="A0A426XFV4"/>
<dbReference type="EMBL" id="AMZH03021288">
    <property type="protein sequence ID" value="RRT38355.1"/>
    <property type="molecule type" value="Genomic_DNA"/>
</dbReference>
<feature type="compositionally biased region" description="Basic and acidic residues" evidence="1">
    <location>
        <begin position="147"/>
        <end position="167"/>
    </location>
</feature>
<evidence type="ECO:0000256" key="1">
    <source>
        <dbReference type="SAM" id="MobiDB-lite"/>
    </source>
</evidence>
<reference evidence="2 3" key="1">
    <citation type="journal article" date="2014" name="Agronomy (Basel)">
        <title>A Draft Genome Sequence for Ensete ventricosum, the Drought-Tolerant Tree Against Hunger.</title>
        <authorList>
            <person name="Harrison J."/>
            <person name="Moore K.A."/>
            <person name="Paszkiewicz K."/>
            <person name="Jones T."/>
            <person name="Grant M."/>
            <person name="Ambacheew D."/>
            <person name="Muzemil S."/>
            <person name="Studholme D.J."/>
        </authorList>
    </citation>
    <scope>NUCLEOTIDE SEQUENCE [LARGE SCALE GENOMIC DNA]</scope>
</reference>
<feature type="region of interest" description="Disordered" evidence="1">
    <location>
        <begin position="1"/>
        <end position="20"/>
    </location>
</feature>
<protein>
    <submittedName>
        <fullName evidence="2">Uncharacterized protein</fullName>
    </submittedName>
</protein>
<evidence type="ECO:0000313" key="2">
    <source>
        <dbReference type="EMBL" id="RRT38355.1"/>
    </source>
</evidence>
<proteinExistence type="predicted"/>
<gene>
    <name evidence="2" type="ORF">B296_00014511</name>
</gene>
<evidence type="ECO:0000313" key="3">
    <source>
        <dbReference type="Proteomes" id="UP000287651"/>
    </source>
</evidence>
<name>A0A426XFV4_ENSVE</name>
<sequence length="167" mass="19429">MTRSPTRNFPHQTRYQSAKLPLLNSTTTLFKIRSLQFYYQRETQERPIRPEGGRKGKQIQQRSATQLENVSTTTTRAYKEEEVEEESKQAQEEKRKKKLPNSLTKGRSKSLRDITWGVTSSARQGEISREVGNSMRHATRLLPRTSARKEEREKRGESTKGERSECK</sequence>
<organism evidence="2 3">
    <name type="scientific">Ensete ventricosum</name>
    <name type="common">Abyssinian banana</name>
    <name type="synonym">Musa ensete</name>
    <dbReference type="NCBI Taxonomy" id="4639"/>
    <lineage>
        <taxon>Eukaryota</taxon>
        <taxon>Viridiplantae</taxon>
        <taxon>Streptophyta</taxon>
        <taxon>Embryophyta</taxon>
        <taxon>Tracheophyta</taxon>
        <taxon>Spermatophyta</taxon>
        <taxon>Magnoliopsida</taxon>
        <taxon>Liliopsida</taxon>
        <taxon>Zingiberales</taxon>
        <taxon>Musaceae</taxon>
        <taxon>Ensete</taxon>
    </lineage>
</organism>
<dbReference type="Proteomes" id="UP000287651">
    <property type="component" value="Unassembled WGS sequence"/>
</dbReference>
<feature type="compositionally biased region" description="Polar residues" evidence="1">
    <location>
        <begin position="58"/>
        <end position="76"/>
    </location>
</feature>
<accession>A0A426XFV4</accession>
<feature type="region of interest" description="Disordered" evidence="1">
    <location>
        <begin position="42"/>
        <end position="167"/>
    </location>
</feature>